<gene>
    <name evidence="3" type="ORF">J5U18_11280</name>
</gene>
<dbReference type="GO" id="GO:0120147">
    <property type="term" value="F:formylglycine-generating oxidase activity"/>
    <property type="evidence" value="ECO:0007669"/>
    <property type="project" value="TreeGrafter"/>
</dbReference>
<dbReference type="RefSeq" id="WP_353547631.1">
    <property type="nucleotide sequence ID" value="NZ_JAGKSB010000013.1"/>
</dbReference>
<protein>
    <submittedName>
        <fullName evidence="3">Formylglycine-generating enzyme family protein</fullName>
    </submittedName>
</protein>
<dbReference type="InterPro" id="IPR051043">
    <property type="entry name" value="Sulfatase_Mod_Factor_Kinase"/>
</dbReference>
<evidence type="ECO:0000259" key="2">
    <source>
        <dbReference type="Pfam" id="PF03781"/>
    </source>
</evidence>
<dbReference type="Proteomes" id="UP000679691">
    <property type="component" value="Unassembled WGS sequence"/>
</dbReference>
<proteinExistence type="predicted"/>
<dbReference type="PANTHER" id="PTHR23150:SF19">
    <property type="entry name" value="FORMYLGLYCINE-GENERATING ENZYME"/>
    <property type="match status" value="1"/>
</dbReference>
<name>A0A8T4HDD4_9SPHI</name>
<keyword evidence="1" id="KW-0732">Signal</keyword>
<feature type="domain" description="Sulfatase-modifying factor enzyme-like" evidence="2">
    <location>
        <begin position="41"/>
        <end position="270"/>
    </location>
</feature>
<sequence>MRSKLAILLLFASSISLAQEKFENYTQVITGTKLSFPLTAISSGTFLRGDNQSSEMDEKPSHQVKLDAFWMGTYEVTWDLFEPFLYKDFELVKSDDRKIPSEVDAVTRPTKPYLDMTFGMGKEGKPALAMTHYNAIQFCKWLYIRTGVFFRLPTEAEWEYACRAGTTTAYSFGDDAAQLGDYAWYAENANQQTQLVGQKKPNAWGLYDMHGNVAEWTYDQYDADYYKQFKGKVASNPVHVPTKLYAHTVKGGSFESEAQALRSAARMPSDPFWKQLDPQVPKSNWWFPEAPFIGLRLVRPAVTPTKEEILAYYDKAAIKDF</sequence>
<evidence type="ECO:0000313" key="4">
    <source>
        <dbReference type="Proteomes" id="UP000679691"/>
    </source>
</evidence>
<reference evidence="3" key="1">
    <citation type="submission" date="2021-03" db="EMBL/GenBank/DDBJ databases">
        <authorList>
            <person name="Lu T."/>
            <person name="Wang Q."/>
            <person name="Han X."/>
        </authorList>
    </citation>
    <scope>NUCLEOTIDE SEQUENCE</scope>
    <source>
        <strain evidence="3">WQ 2009</strain>
    </source>
</reference>
<feature type="signal peptide" evidence="1">
    <location>
        <begin position="1"/>
        <end position="18"/>
    </location>
</feature>
<dbReference type="EMBL" id="JAGKSB010000013">
    <property type="protein sequence ID" value="MBP3944126.1"/>
    <property type="molecule type" value="Genomic_DNA"/>
</dbReference>
<dbReference type="InterPro" id="IPR005532">
    <property type="entry name" value="SUMF_dom"/>
</dbReference>
<dbReference type="SUPFAM" id="SSF56436">
    <property type="entry name" value="C-type lectin-like"/>
    <property type="match status" value="1"/>
</dbReference>
<dbReference type="Gene3D" id="3.90.1580.10">
    <property type="entry name" value="paralog of FGE (formylglycine-generating enzyme)"/>
    <property type="match status" value="1"/>
</dbReference>
<accession>A0A8T4HDD4</accession>
<feature type="chain" id="PRO_5035855324" evidence="1">
    <location>
        <begin position="19"/>
        <end position="321"/>
    </location>
</feature>
<dbReference type="InterPro" id="IPR042095">
    <property type="entry name" value="SUMF_sf"/>
</dbReference>
<evidence type="ECO:0000256" key="1">
    <source>
        <dbReference type="SAM" id="SignalP"/>
    </source>
</evidence>
<dbReference type="InterPro" id="IPR016187">
    <property type="entry name" value="CTDL_fold"/>
</dbReference>
<dbReference type="PANTHER" id="PTHR23150">
    <property type="entry name" value="SULFATASE MODIFYING FACTOR 1, 2"/>
    <property type="match status" value="1"/>
</dbReference>
<dbReference type="AlphaFoldDB" id="A0A8T4HDD4"/>
<evidence type="ECO:0000313" key="3">
    <source>
        <dbReference type="EMBL" id="MBP3944126.1"/>
    </source>
</evidence>
<organism evidence="3 4">
    <name type="scientific">Rhinopithecimicrobium faecis</name>
    <dbReference type="NCBI Taxonomy" id="2820698"/>
    <lineage>
        <taxon>Bacteria</taxon>
        <taxon>Pseudomonadati</taxon>
        <taxon>Bacteroidota</taxon>
        <taxon>Sphingobacteriia</taxon>
        <taxon>Sphingobacteriales</taxon>
        <taxon>Sphingobacteriaceae</taxon>
        <taxon>Rhinopithecimicrobium</taxon>
    </lineage>
</organism>
<dbReference type="Pfam" id="PF03781">
    <property type="entry name" value="FGE-sulfatase"/>
    <property type="match status" value="1"/>
</dbReference>
<keyword evidence="4" id="KW-1185">Reference proteome</keyword>
<comment type="caution">
    <text evidence="3">The sequence shown here is derived from an EMBL/GenBank/DDBJ whole genome shotgun (WGS) entry which is preliminary data.</text>
</comment>